<dbReference type="PANTHER" id="PTHR31836:SF28">
    <property type="entry name" value="SRCR DOMAIN-CONTAINING PROTEIN-RELATED"/>
    <property type="match status" value="1"/>
</dbReference>
<feature type="domain" description="RlpA-like protein double-psi beta-barrel" evidence="4">
    <location>
        <begin position="205"/>
        <end position="271"/>
    </location>
</feature>
<evidence type="ECO:0000259" key="4">
    <source>
        <dbReference type="Pfam" id="PF03330"/>
    </source>
</evidence>
<dbReference type="InterPro" id="IPR009009">
    <property type="entry name" value="RlpA-like_DPBB"/>
</dbReference>
<dbReference type="STRING" id="2282107.A0A286USC2"/>
<evidence type="ECO:0000313" key="6">
    <source>
        <dbReference type="Proteomes" id="UP000217199"/>
    </source>
</evidence>
<evidence type="ECO:0000256" key="3">
    <source>
        <dbReference type="SAM" id="SignalP"/>
    </source>
</evidence>
<protein>
    <submittedName>
        <fullName evidence="5">Plant expansin</fullName>
    </submittedName>
</protein>
<dbReference type="AlphaFoldDB" id="A0A286USC2"/>
<evidence type="ECO:0000256" key="1">
    <source>
        <dbReference type="ARBA" id="ARBA00022729"/>
    </source>
</evidence>
<organism evidence="5 6">
    <name type="scientific">Pyrrhoderma noxium</name>
    <dbReference type="NCBI Taxonomy" id="2282107"/>
    <lineage>
        <taxon>Eukaryota</taxon>
        <taxon>Fungi</taxon>
        <taxon>Dikarya</taxon>
        <taxon>Basidiomycota</taxon>
        <taxon>Agaricomycotina</taxon>
        <taxon>Agaricomycetes</taxon>
        <taxon>Hymenochaetales</taxon>
        <taxon>Hymenochaetaceae</taxon>
        <taxon>Pyrrhoderma</taxon>
    </lineage>
</organism>
<evidence type="ECO:0000313" key="5">
    <source>
        <dbReference type="EMBL" id="PAV22449.1"/>
    </source>
</evidence>
<dbReference type="Pfam" id="PF03330">
    <property type="entry name" value="DPBB_1"/>
    <property type="match status" value="1"/>
</dbReference>
<feature type="chain" id="PRO_5013568264" evidence="3">
    <location>
        <begin position="22"/>
        <end position="279"/>
    </location>
</feature>
<feature type="compositionally biased region" description="Low complexity" evidence="2">
    <location>
        <begin position="105"/>
        <end position="168"/>
    </location>
</feature>
<feature type="region of interest" description="Disordered" evidence="2">
    <location>
        <begin position="53"/>
        <end position="77"/>
    </location>
</feature>
<keyword evidence="6" id="KW-1185">Reference proteome</keyword>
<feature type="compositionally biased region" description="Low complexity" evidence="2">
    <location>
        <begin position="66"/>
        <end position="77"/>
    </location>
</feature>
<gene>
    <name evidence="5" type="ORF">PNOK_0240600</name>
</gene>
<dbReference type="OrthoDB" id="623670at2759"/>
<dbReference type="Gene3D" id="2.40.40.10">
    <property type="entry name" value="RlpA-like domain"/>
    <property type="match status" value="1"/>
</dbReference>
<dbReference type="CDD" id="cd22191">
    <property type="entry name" value="DPBB_RlpA_EXP_N-like"/>
    <property type="match status" value="1"/>
</dbReference>
<dbReference type="InterPro" id="IPR036908">
    <property type="entry name" value="RlpA-like_sf"/>
</dbReference>
<dbReference type="Proteomes" id="UP000217199">
    <property type="component" value="Unassembled WGS sequence"/>
</dbReference>
<evidence type="ECO:0000256" key="2">
    <source>
        <dbReference type="SAM" id="MobiDB-lite"/>
    </source>
</evidence>
<proteinExistence type="predicted"/>
<accession>A0A286USC2</accession>
<dbReference type="PANTHER" id="PTHR31836">
    <property type="match status" value="1"/>
</dbReference>
<comment type="caution">
    <text evidence="5">The sequence shown here is derived from an EMBL/GenBank/DDBJ whole genome shotgun (WGS) entry which is preliminary data.</text>
</comment>
<name>A0A286USC2_9AGAM</name>
<dbReference type="InterPro" id="IPR051477">
    <property type="entry name" value="Expansin_CellWall"/>
</dbReference>
<feature type="signal peptide" evidence="3">
    <location>
        <begin position="1"/>
        <end position="21"/>
    </location>
</feature>
<dbReference type="EMBL" id="NBII01000002">
    <property type="protein sequence ID" value="PAV22449.1"/>
    <property type="molecule type" value="Genomic_DNA"/>
</dbReference>
<dbReference type="SUPFAM" id="SSF50685">
    <property type="entry name" value="Barwin-like endoglucanases"/>
    <property type="match status" value="1"/>
</dbReference>
<keyword evidence="1 3" id="KW-0732">Signal</keyword>
<sequence length="279" mass="29292">MLALSKLVVVALAFSAQSAFAAHRSFGRRHHDIAVRNAEVVPPVQAFDDNVKTVRPRRRRSDSSRCKASSSSASSSFDIASSTFSSEEQQATSAVVVNVGGNPDTTSSTQEAQPTTQEAQPTTSSFTQEAQQTSSSSSKKQEATSTQKETTQQAATSTSSAASATGTQSYLSGTQTGEGTYYSTGLGACGITNSDSDYIAAVSYLLFDTYPGYDGTNSNDNPLCGKSVTATYGGKSVTVQITDRCTGCALTDLDFSPSAFTQLADESVGRITGMTWVWS</sequence>
<feature type="region of interest" description="Disordered" evidence="2">
    <location>
        <begin position="98"/>
        <end position="168"/>
    </location>
</feature>
<reference evidence="5 6" key="1">
    <citation type="journal article" date="2017" name="Mol. Ecol.">
        <title>Comparative and population genomic landscape of Phellinus noxius: A hypervariable fungus causing root rot in trees.</title>
        <authorList>
            <person name="Chung C.L."/>
            <person name="Lee T.J."/>
            <person name="Akiba M."/>
            <person name="Lee H.H."/>
            <person name="Kuo T.H."/>
            <person name="Liu D."/>
            <person name="Ke H.M."/>
            <person name="Yokoi T."/>
            <person name="Roa M.B."/>
            <person name="Lu M.J."/>
            <person name="Chang Y.Y."/>
            <person name="Ann P.J."/>
            <person name="Tsai J.N."/>
            <person name="Chen C.Y."/>
            <person name="Tzean S.S."/>
            <person name="Ota Y."/>
            <person name="Hattori T."/>
            <person name="Sahashi N."/>
            <person name="Liou R.F."/>
            <person name="Kikuchi T."/>
            <person name="Tsai I.J."/>
        </authorList>
    </citation>
    <scope>NUCLEOTIDE SEQUENCE [LARGE SCALE GENOMIC DNA]</scope>
    <source>
        <strain evidence="5 6">FFPRI411160</strain>
    </source>
</reference>
<dbReference type="InParanoid" id="A0A286USC2"/>